<dbReference type="PANTHER" id="PTHR30408:SF12">
    <property type="entry name" value="TYPE I RESTRICTION ENZYME MJAVIII SPECIFICITY SUBUNIT"/>
    <property type="match status" value="1"/>
</dbReference>
<dbReference type="Pfam" id="PF01420">
    <property type="entry name" value="Methylase_S"/>
    <property type="match status" value="2"/>
</dbReference>
<evidence type="ECO:0000313" key="6">
    <source>
        <dbReference type="EMBL" id="PSL01233.1"/>
    </source>
</evidence>
<gene>
    <name evidence="6" type="ORF">CLV48_11435</name>
</gene>
<evidence type="ECO:0000256" key="4">
    <source>
        <dbReference type="SAM" id="Coils"/>
    </source>
</evidence>
<dbReference type="Gene3D" id="3.90.220.20">
    <property type="entry name" value="DNA methylase specificity domains"/>
    <property type="match status" value="2"/>
</dbReference>
<feature type="domain" description="Type I restriction modification DNA specificity" evidence="5">
    <location>
        <begin position="222"/>
        <end position="395"/>
    </location>
</feature>
<feature type="domain" description="Type I restriction modification DNA specificity" evidence="5">
    <location>
        <begin position="17"/>
        <end position="195"/>
    </location>
</feature>
<name>A0A2P8DVH0_9BACT</name>
<keyword evidence="3" id="KW-0238">DNA-binding</keyword>
<dbReference type="OrthoDB" id="667970at2"/>
<dbReference type="RefSeq" id="WP_106568729.1">
    <property type="nucleotide sequence ID" value="NZ_PYGF01000014.1"/>
</dbReference>
<dbReference type="SUPFAM" id="SSF116734">
    <property type="entry name" value="DNA methylase specificity domain"/>
    <property type="match status" value="2"/>
</dbReference>
<accession>A0A2P8DVH0</accession>
<feature type="coiled-coil region" evidence="4">
    <location>
        <begin position="177"/>
        <end position="204"/>
    </location>
</feature>
<comment type="similarity">
    <text evidence="1">Belongs to the type-I restriction system S methylase family.</text>
</comment>
<evidence type="ECO:0000259" key="5">
    <source>
        <dbReference type="Pfam" id="PF01420"/>
    </source>
</evidence>
<dbReference type="EMBL" id="PYGF01000014">
    <property type="protein sequence ID" value="PSL01233.1"/>
    <property type="molecule type" value="Genomic_DNA"/>
</dbReference>
<proteinExistence type="inferred from homology"/>
<reference evidence="6 7" key="1">
    <citation type="submission" date="2018-03" db="EMBL/GenBank/DDBJ databases">
        <title>Genomic Encyclopedia of Archaeal and Bacterial Type Strains, Phase II (KMG-II): from individual species to whole genera.</title>
        <authorList>
            <person name="Goeker M."/>
        </authorList>
    </citation>
    <scope>NUCLEOTIDE SEQUENCE [LARGE SCALE GENOMIC DNA]</scope>
    <source>
        <strain evidence="6 7">DSM 28057</strain>
    </source>
</reference>
<dbReference type="InterPro" id="IPR000055">
    <property type="entry name" value="Restrct_endonuc_typeI_TRD"/>
</dbReference>
<dbReference type="InterPro" id="IPR044946">
    <property type="entry name" value="Restrct_endonuc_typeI_TRD_sf"/>
</dbReference>
<dbReference type="GO" id="GO:0003677">
    <property type="term" value="F:DNA binding"/>
    <property type="evidence" value="ECO:0007669"/>
    <property type="project" value="UniProtKB-KW"/>
</dbReference>
<keyword evidence="7" id="KW-1185">Reference proteome</keyword>
<dbReference type="GO" id="GO:0009307">
    <property type="term" value="P:DNA restriction-modification system"/>
    <property type="evidence" value="ECO:0007669"/>
    <property type="project" value="UniProtKB-KW"/>
</dbReference>
<evidence type="ECO:0000256" key="1">
    <source>
        <dbReference type="ARBA" id="ARBA00010923"/>
    </source>
</evidence>
<evidence type="ECO:0000313" key="7">
    <source>
        <dbReference type="Proteomes" id="UP000240708"/>
    </source>
</evidence>
<evidence type="ECO:0000256" key="2">
    <source>
        <dbReference type="ARBA" id="ARBA00022747"/>
    </source>
</evidence>
<sequence>MRSTRTKPVLRFPEFKEDWKECKLSDFLTRYSETNKDEEFSLDEILSLSSHYGIVSRKELLEETYSNVNHLSYKKTRLNDLVYGKSISASYPYGLFKVNDYKDGLLSTLYYTFKVKENVFPKFIDCYFSHLNRANNFLRKYVLVGDRYITADADYLLSGKIYLPSQKDEQKKISDSLIQIDKRIAQLKEKKENLELYKKGITQKLFSQKLRFKDENGKDFPEWEIKKLKDVFSRKSIKNKGSLIKNVLTNSATRGIISQGDYFDKDIANQNNLEGYYIVEVDDFVYNPRISVSAPVGPLKRNHLVKGVMSPLYTVLKPKSGNLCFYEHYFQTSFWFKYMRGIANYGVRHDRMNITNEDFEKLPLPYPHIKEQEKIASFLNEISKQIALVNEQLEETRNFKKALLSKLFC</sequence>
<protein>
    <submittedName>
        <fullName evidence="6">Type I restriction enzyme S subunit</fullName>
    </submittedName>
</protein>
<evidence type="ECO:0000256" key="3">
    <source>
        <dbReference type="ARBA" id="ARBA00023125"/>
    </source>
</evidence>
<keyword evidence="4" id="KW-0175">Coiled coil</keyword>
<comment type="caution">
    <text evidence="6">The sequence shown here is derived from an EMBL/GenBank/DDBJ whole genome shotgun (WGS) entry which is preliminary data.</text>
</comment>
<keyword evidence="2" id="KW-0680">Restriction system</keyword>
<dbReference type="PANTHER" id="PTHR30408">
    <property type="entry name" value="TYPE-1 RESTRICTION ENZYME ECOKI SPECIFICITY PROTEIN"/>
    <property type="match status" value="1"/>
</dbReference>
<dbReference type="InterPro" id="IPR052021">
    <property type="entry name" value="Type-I_RS_S_subunit"/>
</dbReference>
<dbReference type="AlphaFoldDB" id="A0A2P8DVH0"/>
<dbReference type="Proteomes" id="UP000240708">
    <property type="component" value="Unassembled WGS sequence"/>
</dbReference>
<organism evidence="6 7">
    <name type="scientific">Cecembia rubra</name>
    <dbReference type="NCBI Taxonomy" id="1485585"/>
    <lineage>
        <taxon>Bacteria</taxon>
        <taxon>Pseudomonadati</taxon>
        <taxon>Bacteroidota</taxon>
        <taxon>Cytophagia</taxon>
        <taxon>Cytophagales</taxon>
        <taxon>Cyclobacteriaceae</taxon>
        <taxon>Cecembia</taxon>
    </lineage>
</organism>